<evidence type="ECO:0000256" key="3">
    <source>
        <dbReference type="ARBA" id="ARBA00023015"/>
    </source>
</evidence>
<dbReference type="SMART" id="SM00298">
    <property type="entry name" value="CHROMO"/>
    <property type="match status" value="1"/>
</dbReference>
<dbReference type="InterPro" id="IPR038217">
    <property type="entry name" value="MRG_C_sf"/>
</dbReference>
<dbReference type="PANTHER" id="PTHR10880:SF48">
    <property type="entry name" value="MORTALITY FACTOR 4 LIKE 2"/>
    <property type="match status" value="1"/>
</dbReference>
<keyword evidence="4" id="KW-0804">Transcription</keyword>
<dbReference type="PANTHER" id="PTHR10880">
    <property type="entry name" value="MORTALITY FACTOR 4-LIKE PROTEIN"/>
    <property type="match status" value="1"/>
</dbReference>
<keyword evidence="3" id="KW-0805">Transcription regulation</keyword>
<dbReference type="InterPro" id="IPR053820">
    <property type="entry name" value="MSL3_chromo-like"/>
</dbReference>
<feature type="domain" description="Chromo" evidence="7">
    <location>
        <begin position="29"/>
        <end position="97"/>
    </location>
</feature>
<dbReference type="OrthoDB" id="124855at2759"/>
<sequence length="407" mass="46807">MTSLRCTSAVENENSPQVSMDDKSDLTPKYEPGEKILCFHGPLLYEAKCLDVKVKDDTVMYFVHYQGWNKNWDEWVTDRRMFKFNEEGLKKQKELEQQIKSGKKVKVLRKSDLKKQSYPPPDIMRDIERTLRPSEVKQEEIGSPKDKDKPAAETEEIKHEEQPEVAPQSKGAESTKTVTAGVEENAATPSTGSGSVRRRKGRPGAADNLLEKDDGFLSKPQLKVELPDSLKAWIVDDWDLITRQARLYELPAAYPISTLMVDFLQQSAKEVKQEEATEPTDAVRQSAPICQITTDLRHEFVAGLQHYFNLIVGSQLLYKFERLQYAELLKQHTDKRMSDIYGPMHVLRLFVKLREMVSNTRVDAVSLPILEALVAEFLQFLHKSRKKYFRLEDYSVATAEYQRRAMC</sequence>
<dbReference type="InterPro" id="IPR016197">
    <property type="entry name" value="Chromo-like_dom_sf"/>
</dbReference>
<dbReference type="Gene3D" id="2.30.30.140">
    <property type="match status" value="1"/>
</dbReference>
<dbReference type="GO" id="GO:0006325">
    <property type="term" value="P:chromatin organization"/>
    <property type="evidence" value="ECO:0007669"/>
    <property type="project" value="UniProtKB-KW"/>
</dbReference>
<evidence type="ECO:0000256" key="2">
    <source>
        <dbReference type="ARBA" id="ARBA00022853"/>
    </source>
</evidence>
<dbReference type="GO" id="GO:0006355">
    <property type="term" value="P:regulation of DNA-templated transcription"/>
    <property type="evidence" value="ECO:0007669"/>
    <property type="project" value="InterPro"/>
</dbReference>
<feature type="compositionally biased region" description="Basic and acidic residues" evidence="6">
    <location>
        <begin position="123"/>
        <end position="162"/>
    </location>
</feature>
<gene>
    <name evidence="8" type="ORF">FGIG_00596</name>
</gene>
<dbReference type="GO" id="GO:0035267">
    <property type="term" value="C:NuA4 histone acetyltransferase complex"/>
    <property type="evidence" value="ECO:0007669"/>
    <property type="project" value="TreeGrafter"/>
</dbReference>
<protein>
    <submittedName>
        <fullName evidence="8">Mortality factor 4 protein 1</fullName>
    </submittedName>
</protein>
<dbReference type="PROSITE" id="PS51640">
    <property type="entry name" value="MRG"/>
    <property type="match status" value="1"/>
</dbReference>
<feature type="compositionally biased region" description="Polar residues" evidence="6">
    <location>
        <begin position="1"/>
        <end position="18"/>
    </location>
</feature>
<feature type="region of interest" description="Disordered" evidence="6">
    <location>
        <begin position="1"/>
        <end position="26"/>
    </location>
</feature>
<keyword evidence="5" id="KW-0539">Nucleus</keyword>
<dbReference type="InterPro" id="IPR026541">
    <property type="entry name" value="MRG_dom"/>
</dbReference>
<evidence type="ECO:0000256" key="5">
    <source>
        <dbReference type="ARBA" id="ARBA00023242"/>
    </source>
</evidence>
<feature type="region of interest" description="Disordered" evidence="6">
    <location>
        <begin position="109"/>
        <end position="212"/>
    </location>
</feature>
<dbReference type="Proteomes" id="UP000316759">
    <property type="component" value="Unassembled WGS sequence"/>
</dbReference>
<keyword evidence="9" id="KW-1185">Reference proteome</keyword>
<organism evidence="8 9">
    <name type="scientific">Fasciola gigantica</name>
    <name type="common">Giant liver fluke</name>
    <dbReference type="NCBI Taxonomy" id="46835"/>
    <lineage>
        <taxon>Eukaryota</taxon>
        <taxon>Metazoa</taxon>
        <taxon>Spiralia</taxon>
        <taxon>Lophotrochozoa</taxon>
        <taxon>Platyhelminthes</taxon>
        <taxon>Trematoda</taxon>
        <taxon>Digenea</taxon>
        <taxon>Plagiorchiida</taxon>
        <taxon>Echinostomata</taxon>
        <taxon>Echinostomatoidea</taxon>
        <taxon>Fasciolidae</taxon>
        <taxon>Fasciola</taxon>
    </lineage>
</organism>
<name>A0A504YQA7_FASGI</name>
<reference evidence="8 9" key="1">
    <citation type="submission" date="2019-04" db="EMBL/GenBank/DDBJ databases">
        <title>Annotation for the trematode Fasciola gigantica.</title>
        <authorList>
            <person name="Choi Y.-J."/>
        </authorList>
    </citation>
    <scope>NUCLEOTIDE SEQUENCE [LARGE SCALE GENOMIC DNA]</scope>
    <source>
        <strain evidence="8">Uganda_cow_1</strain>
    </source>
</reference>
<evidence type="ECO:0000259" key="7">
    <source>
        <dbReference type="SMART" id="SM00298"/>
    </source>
</evidence>
<dbReference type="EMBL" id="SUNJ01004594">
    <property type="protein sequence ID" value="TPP64292.1"/>
    <property type="molecule type" value="Genomic_DNA"/>
</dbReference>
<comment type="caution">
    <text evidence="8">The sequence shown here is derived from an EMBL/GenBank/DDBJ whole genome shotgun (WGS) entry which is preliminary data.</text>
</comment>
<dbReference type="GO" id="GO:0005634">
    <property type="term" value="C:nucleus"/>
    <property type="evidence" value="ECO:0007669"/>
    <property type="project" value="UniProtKB-SubCell"/>
</dbReference>
<dbReference type="CDD" id="cd18983">
    <property type="entry name" value="CBD_MSL3_like"/>
    <property type="match status" value="1"/>
</dbReference>
<dbReference type="Gene3D" id="1.10.274.30">
    <property type="entry name" value="MRG domain"/>
    <property type="match status" value="1"/>
</dbReference>
<accession>A0A504YQA7</accession>
<keyword evidence="2" id="KW-0156">Chromatin regulator</keyword>
<dbReference type="AlphaFoldDB" id="A0A504YQA7"/>
<evidence type="ECO:0000256" key="6">
    <source>
        <dbReference type="SAM" id="MobiDB-lite"/>
    </source>
</evidence>
<comment type="subcellular location">
    <subcellularLocation>
        <location evidence="1">Nucleus</location>
    </subcellularLocation>
</comment>
<dbReference type="SUPFAM" id="SSF54160">
    <property type="entry name" value="Chromo domain-like"/>
    <property type="match status" value="1"/>
</dbReference>
<proteinExistence type="predicted"/>
<dbReference type="STRING" id="46835.A0A504YQA7"/>
<dbReference type="InterPro" id="IPR000953">
    <property type="entry name" value="Chromo/chromo_shadow_dom"/>
</dbReference>
<dbReference type="InterPro" id="IPR008676">
    <property type="entry name" value="MRG"/>
</dbReference>
<evidence type="ECO:0000256" key="4">
    <source>
        <dbReference type="ARBA" id="ARBA00023163"/>
    </source>
</evidence>
<evidence type="ECO:0000256" key="1">
    <source>
        <dbReference type="ARBA" id="ARBA00004123"/>
    </source>
</evidence>
<dbReference type="Pfam" id="PF22732">
    <property type="entry name" value="MSL3_chromo-like"/>
    <property type="match status" value="1"/>
</dbReference>
<evidence type="ECO:0000313" key="8">
    <source>
        <dbReference type="EMBL" id="TPP64292.1"/>
    </source>
</evidence>
<dbReference type="Pfam" id="PF05712">
    <property type="entry name" value="MRG"/>
    <property type="match status" value="1"/>
</dbReference>
<evidence type="ECO:0000313" key="9">
    <source>
        <dbReference type="Proteomes" id="UP000316759"/>
    </source>
</evidence>